<name>A0A024V6K9_PLAFA</name>
<organism evidence="2 3">
    <name type="scientific">Plasmodium falciparum Vietnam Oak-Knoll</name>
    <name type="common">FVO</name>
    <dbReference type="NCBI Taxonomy" id="1036723"/>
    <lineage>
        <taxon>Eukaryota</taxon>
        <taxon>Sar</taxon>
        <taxon>Alveolata</taxon>
        <taxon>Apicomplexa</taxon>
        <taxon>Aconoidasida</taxon>
        <taxon>Haemosporida</taxon>
        <taxon>Plasmodiidae</taxon>
        <taxon>Plasmodium</taxon>
        <taxon>Plasmodium (Laverania)</taxon>
    </lineage>
</organism>
<evidence type="ECO:0000313" key="2">
    <source>
        <dbReference type="EMBL" id="ETW17845.1"/>
    </source>
</evidence>
<dbReference type="Proteomes" id="UP000030690">
    <property type="component" value="Unassembled WGS sequence"/>
</dbReference>
<reference evidence="2 3" key="2">
    <citation type="submission" date="2013-02" db="EMBL/GenBank/DDBJ databases">
        <title>The Genome Sequence of Plasmodium falciparum Vietnam Oak-Knoll (FVO).</title>
        <authorList>
            <consortium name="The Broad Institute Genome Sequencing Platform"/>
            <consortium name="The Broad Institute Genome Sequencing Center for Infectious Disease"/>
            <person name="Neafsey D."/>
            <person name="Cheeseman I."/>
            <person name="Volkman S."/>
            <person name="Adams J."/>
            <person name="Walker B."/>
            <person name="Young S.K."/>
            <person name="Zeng Q."/>
            <person name="Gargeya S."/>
            <person name="Fitzgerald M."/>
            <person name="Haas B."/>
            <person name="Abouelleil A."/>
            <person name="Alvarado L."/>
            <person name="Arachchi H.M."/>
            <person name="Berlin A.M."/>
            <person name="Chapman S.B."/>
            <person name="Dewar J."/>
            <person name="Goldberg J."/>
            <person name="Griggs A."/>
            <person name="Gujja S."/>
            <person name="Hansen M."/>
            <person name="Howarth C."/>
            <person name="Imamovic A."/>
            <person name="Larimer J."/>
            <person name="McCowan C."/>
            <person name="Murphy C."/>
            <person name="Neiman D."/>
            <person name="Pearson M."/>
            <person name="Priest M."/>
            <person name="Roberts A."/>
            <person name="Saif S."/>
            <person name="Shea T."/>
            <person name="Sisk P."/>
            <person name="Sykes S."/>
            <person name="Wortman J."/>
            <person name="Nusbaum C."/>
            <person name="Birren B."/>
        </authorList>
    </citation>
    <scope>NUCLEOTIDE SEQUENCE [LARGE SCALE GENOMIC DNA]</scope>
    <source>
        <strain evidence="3">Vietnam Oak-Knoll (FVO)</strain>
    </source>
</reference>
<feature type="transmembrane region" description="Helical" evidence="1">
    <location>
        <begin position="42"/>
        <end position="63"/>
    </location>
</feature>
<dbReference type="AlphaFoldDB" id="A0A024V6K9"/>
<reference evidence="2 3" key="1">
    <citation type="submission" date="2013-02" db="EMBL/GenBank/DDBJ databases">
        <title>The Genome Annotation of Plasmodium falciparum Vietnam Oak-Knoll (FVO).</title>
        <authorList>
            <consortium name="The Broad Institute Genome Sequencing Platform"/>
            <consortium name="The Broad Institute Genome Sequencing Center for Infectious Disease"/>
            <person name="Neafsey D."/>
            <person name="Hoffman S."/>
            <person name="Volkman S."/>
            <person name="Rosenthal P."/>
            <person name="Walker B."/>
            <person name="Young S.K."/>
            <person name="Zeng Q."/>
            <person name="Gargeya S."/>
            <person name="Fitzgerald M."/>
            <person name="Haas B."/>
            <person name="Abouelleil A."/>
            <person name="Allen A.W."/>
            <person name="Alvarado L."/>
            <person name="Arachchi H.M."/>
            <person name="Berlin A.M."/>
            <person name="Chapman S.B."/>
            <person name="Gainer-Dewar J."/>
            <person name="Goldberg J."/>
            <person name="Griggs A."/>
            <person name="Gujja S."/>
            <person name="Hansen M."/>
            <person name="Howarth C."/>
            <person name="Imamovic A."/>
            <person name="Ireland A."/>
            <person name="Larimer J."/>
            <person name="McCowan C."/>
            <person name="Murphy C."/>
            <person name="Pearson M."/>
            <person name="Poon T.W."/>
            <person name="Priest M."/>
            <person name="Roberts A."/>
            <person name="Saif S."/>
            <person name="Shea T."/>
            <person name="Sisk P."/>
            <person name="Sykes S."/>
            <person name="Wortman J."/>
            <person name="Nusbaum C."/>
            <person name="Birren B."/>
        </authorList>
    </citation>
    <scope>NUCLEOTIDE SEQUENCE [LARGE SCALE GENOMIC DNA]</scope>
    <source>
        <strain evidence="3">Vietnam Oak-Knoll (FVO)</strain>
    </source>
</reference>
<feature type="transmembrane region" description="Helical" evidence="1">
    <location>
        <begin position="12"/>
        <end position="30"/>
    </location>
</feature>
<proteinExistence type="predicted"/>
<keyword evidence="1" id="KW-0812">Transmembrane</keyword>
<sequence>MSIKRFLEYAFYMSYINVSFIGIIMCYYKIQKMKKTNCEYTPLVECIYINLFILNVVKLYYLFSENMMNQLYF</sequence>
<evidence type="ECO:0000256" key="1">
    <source>
        <dbReference type="SAM" id="Phobius"/>
    </source>
</evidence>
<gene>
    <name evidence="2" type="ORF">PFFVO_03239</name>
</gene>
<dbReference type="EMBL" id="KI925112">
    <property type="protein sequence ID" value="ETW17845.1"/>
    <property type="molecule type" value="Genomic_DNA"/>
</dbReference>
<accession>A0A024V6K9</accession>
<keyword evidence="1" id="KW-1133">Transmembrane helix</keyword>
<protein>
    <submittedName>
        <fullName evidence="2">Uncharacterized protein</fullName>
    </submittedName>
</protein>
<evidence type="ECO:0000313" key="3">
    <source>
        <dbReference type="Proteomes" id="UP000030690"/>
    </source>
</evidence>
<keyword evidence="1" id="KW-0472">Membrane</keyword>